<accession>A0A839QI77</accession>
<keyword evidence="2" id="KW-1185">Reference proteome</keyword>
<evidence type="ECO:0000313" key="1">
    <source>
        <dbReference type="EMBL" id="MBB2994225.1"/>
    </source>
</evidence>
<comment type="caution">
    <text evidence="1">The sequence shown here is derived from an EMBL/GenBank/DDBJ whole genome shotgun (WGS) entry which is preliminary data.</text>
</comment>
<organism evidence="1 2">
    <name type="scientific">Paeniglutamicibacter cryotolerans</name>
    <dbReference type="NCBI Taxonomy" id="670079"/>
    <lineage>
        <taxon>Bacteria</taxon>
        <taxon>Bacillati</taxon>
        <taxon>Actinomycetota</taxon>
        <taxon>Actinomycetes</taxon>
        <taxon>Micrococcales</taxon>
        <taxon>Micrococcaceae</taxon>
        <taxon>Paeniglutamicibacter</taxon>
    </lineage>
</organism>
<protein>
    <submittedName>
        <fullName evidence="1">Uncharacterized protein</fullName>
    </submittedName>
</protein>
<dbReference type="AlphaFoldDB" id="A0A839QI77"/>
<proteinExistence type="predicted"/>
<evidence type="ECO:0000313" key="2">
    <source>
        <dbReference type="Proteomes" id="UP000523000"/>
    </source>
</evidence>
<name>A0A839QI77_9MICC</name>
<dbReference type="RefSeq" id="WP_183509597.1">
    <property type="nucleotide sequence ID" value="NZ_BAABGK010000041.1"/>
</dbReference>
<dbReference type="Proteomes" id="UP000523000">
    <property type="component" value="Unassembled WGS sequence"/>
</dbReference>
<gene>
    <name evidence="1" type="ORF">E9229_000416</name>
</gene>
<sequence length="270" mass="28432">MAAGLAGGALALIDPVKLRPGVRTGLCLGTGAASGFVLWTGTAPAAEFGLGRGTRGALAVGMAATGTAAMRLGFVVDARIHRALVRRGVAHPRAVIAVGSGILTMLTFLLEPRAEQEGRGWFGGALDEERTEIALTDPVRELVAGMLAATADFGSAVIREQLRSATERHWGDPQEPGFRFQPDFAVAEAAPLTVPRDFTFPVHAYFTTGDGRQLRMSLLVRDGQLASLMLEVDPAAAAAAEERGQSIDDDPFPAMDSWPVPADVRYVLDG</sequence>
<reference evidence="1 2" key="1">
    <citation type="submission" date="2020-08" db="EMBL/GenBank/DDBJ databases">
        <title>Sequencing the genomes of 1000 actinobacteria strains.</title>
        <authorList>
            <person name="Klenk H.-P."/>
        </authorList>
    </citation>
    <scope>NUCLEOTIDE SEQUENCE [LARGE SCALE GENOMIC DNA]</scope>
    <source>
        <strain evidence="1 2">DSM 22826</strain>
    </source>
</reference>
<dbReference type="EMBL" id="JACHVS010000001">
    <property type="protein sequence ID" value="MBB2994225.1"/>
    <property type="molecule type" value="Genomic_DNA"/>
</dbReference>